<protein>
    <submittedName>
        <fullName evidence="1">Uncharacterized protein</fullName>
    </submittedName>
</protein>
<dbReference type="EMBL" id="FLUM01000001">
    <property type="protein sequence ID" value="SBV90560.1"/>
    <property type="molecule type" value="Genomic_DNA"/>
</dbReference>
<gene>
    <name evidence="1" type="ORF">KL86DYS1_10105</name>
</gene>
<organism evidence="1">
    <name type="scientific">uncultured Dysgonomonas sp</name>
    <dbReference type="NCBI Taxonomy" id="206096"/>
    <lineage>
        <taxon>Bacteria</taxon>
        <taxon>Pseudomonadati</taxon>
        <taxon>Bacteroidota</taxon>
        <taxon>Bacteroidia</taxon>
        <taxon>Bacteroidales</taxon>
        <taxon>Dysgonomonadaceae</taxon>
        <taxon>Dysgonomonas</taxon>
        <taxon>environmental samples</taxon>
    </lineage>
</organism>
<accession>A0A212ITM2</accession>
<name>A0A212ITM2_9BACT</name>
<dbReference type="AlphaFoldDB" id="A0A212ITM2"/>
<evidence type="ECO:0000313" key="1">
    <source>
        <dbReference type="EMBL" id="SBV90560.1"/>
    </source>
</evidence>
<reference evidence="1" key="1">
    <citation type="submission" date="2016-04" db="EMBL/GenBank/DDBJ databases">
        <authorList>
            <person name="Evans L.H."/>
            <person name="Alamgir A."/>
            <person name="Owens N."/>
            <person name="Weber N.D."/>
            <person name="Virtaneva K."/>
            <person name="Barbian K."/>
            <person name="Babar A."/>
            <person name="Rosenke K."/>
        </authorList>
    </citation>
    <scope>NUCLEOTIDE SEQUENCE</scope>
    <source>
        <strain evidence="1">86-1</strain>
    </source>
</reference>
<sequence>MTCKVYTSYPRLYVSLDHKKIYAALFVNDTLGLLLNRITIYNHDIYNCLCDLVVDNFDPNFYGYRELSDVERRRLKVASFIKFRNDRERKISLLITEFKKQLELSL</sequence>
<proteinExistence type="predicted"/>